<accession>A0A150X8H8</accession>
<protein>
    <submittedName>
        <fullName evidence="1">Uncharacterized protein</fullName>
    </submittedName>
</protein>
<organism evidence="1 2">
    <name type="scientific">Roseivirga ehrenbergii (strain DSM 102268 / JCM 13514 / KCTC 12282 / NCIMB 14502 / KMM 6017)</name>
    <dbReference type="NCBI Taxonomy" id="279360"/>
    <lineage>
        <taxon>Bacteria</taxon>
        <taxon>Pseudomonadati</taxon>
        <taxon>Bacteroidota</taxon>
        <taxon>Cytophagia</taxon>
        <taxon>Cytophagales</taxon>
        <taxon>Roseivirgaceae</taxon>
        <taxon>Roseivirga</taxon>
    </lineage>
</organism>
<evidence type="ECO:0000313" key="2">
    <source>
        <dbReference type="Proteomes" id="UP000075583"/>
    </source>
</evidence>
<keyword evidence="2" id="KW-1185">Reference proteome</keyword>
<gene>
    <name evidence="1" type="ORF">MB14_07465</name>
</gene>
<dbReference type="Proteomes" id="UP000075583">
    <property type="component" value="Unassembled WGS sequence"/>
</dbReference>
<dbReference type="AlphaFoldDB" id="A0A150X8H8"/>
<reference evidence="1" key="1">
    <citation type="submission" date="2016-01" db="EMBL/GenBank/DDBJ databases">
        <title>Genome sequencing of Roseivirga ehrenbergii KMM 6017.</title>
        <authorList>
            <person name="Selvaratnam C."/>
            <person name="Thevarajoo S."/>
            <person name="Goh K.M."/>
            <person name="Ee R."/>
            <person name="Chan K.-G."/>
            <person name="Chong C.S."/>
        </authorList>
    </citation>
    <scope>NUCLEOTIDE SEQUENCE [LARGE SCALE GENOMIC DNA]</scope>
    <source>
        <strain evidence="1">KMM 6017</strain>
    </source>
</reference>
<sequence>MEEMSDREMLEFVYSSQVVLMGMIQRIENHLSKDDEEGYRKSDTRSHLEVHDYLKIKVDQVQTELNIRAIQEG</sequence>
<name>A0A150X8H8_ROSEK</name>
<dbReference type="RefSeq" id="WP_062592584.1">
    <property type="nucleotide sequence ID" value="NZ_LQZQ01000045.1"/>
</dbReference>
<evidence type="ECO:0000313" key="1">
    <source>
        <dbReference type="EMBL" id="KYG75028.1"/>
    </source>
</evidence>
<proteinExistence type="predicted"/>
<dbReference type="EMBL" id="LQZQ01000045">
    <property type="protein sequence ID" value="KYG75028.1"/>
    <property type="molecule type" value="Genomic_DNA"/>
</dbReference>
<comment type="caution">
    <text evidence="1">The sequence shown here is derived from an EMBL/GenBank/DDBJ whole genome shotgun (WGS) entry which is preliminary data.</text>
</comment>